<sequence length="872" mass="99235">MENSLEKTEDAALPEVRIILIGGRWAGKSMSANTILRKERFECGRVRTTQAEVRHEVVEGRKLIVVDAPGWSSSPSLTEIPEGDKLRFKLNASKCPPGPNVFLLVLPIDSAFSVEHRTTVEEHMKLLGQRVWRFTMVLFTCGDYLGETTIEQHIESEGEALKWLIERCGNRYHVFNNKDKGNSSQVSLLLEKIDEMMSNSGGRFYKVDGQTLKIITEKEKEVVERAKERQKRVQEQRQERLNLISDEKKPNPELRMILLGSRNVGKTSVGNTILGFKEQEDGKRTANSVVRCGFVKKTEITLVDTPGWWKGFPVFDTPEAIKEEITCSMFMCGPGPHIFLLVVDADASFNAKNLDAVKTHVELLGEDVWKHTFIVFTKGDWLGTKPIEEYIEGEGEALQTLVEQCGNRYHTINNKNANDSTQVTELLKKIIETVAGNGWEYFVPDEKIFKSIEEKRKRTEEAAKLRQEQVKAKRKYFQGFRNELSQLRIAMLGQKSFGKSASGNTILRKEVFATCMNMQCVVGNGLVAGHQVTVIDTPGWWQESSRCTEELDREIVRGMSLSPSGVHAVLLVIPLDLSFRDPHLAALKEHMNLFEEDIWKHTIVLFTHGDKLADRSVEEHIEREHPALRWLVDRCENKYHTINNTTKSDPSQVVELFEKIKDMVAGNEGRLFCPNTSEVNQSISEKFSKSQLKNVLKNVLKQQLDREYKRRELDLMIGFRETLLELQDDIRGTGMSTKPRFHKQMAIGGMTKIKGQAKGTGHKKRDEKEEKKIEAKISREIEKLDMNIMKSTELLHSSMDILIPDFKGDIPTPIPSLVPSILNQEQSTGQLDKVLHWLSQLQVSTNVDNQLTLNFSQTSGYQSCYHLNPPET</sequence>
<dbReference type="OMA" id="LCENRYH"/>
<dbReference type="GeneTree" id="ENSGT00940000162556"/>
<feature type="domain" description="AIG1-type G" evidence="4">
    <location>
        <begin position="251"/>
        <end position="453"/>
    </location>
</feature>
<feature type="domain" description="AIG1-type G" evidence="4">
    <location>
        <begin position="13"/>
        <end position="214"/>
    </location>
</feature>
<dbReference type="AlphaFoldDB" id="A0A3Q2ZT12"/>
<dbReference type="PANTHER" id="PTHR10903:SF107">
    <property type="entry name" value="GTPASE IMAP FAMILY MEMBER 4-LIKE-RELATED"/>
    <property type="match status" value="1"/>
</dbReference>
<protein>
    <submittedName>
        <fullName evidence="5">GTPase IMAP family member 8-like</fullName>
    </submittedName>
</protein>
<dbReference type="InterPro" id="IPR045058">
    <property type="entry name" value="GIMA/IAN/Toc"/>
</dbReference>
<evidence type="ECO:0000256" key="2">
    <source>
        <dbReference type="ARBA" id="ARBA00022741"/>
    </source>
</evidence>
<accession>A0A3Q2ZT12</accession>
<evidence type="ECO:0000313" key="6">
    <source>
        <dbReference type="Proteomes" id="UP000264800"/>
    </source>
</evidence>
<evidence type="ECO:0000256" key="1">
    <source>
        <dbReference type="ARBA" id="ARBA00008535"/>
    </source>
</evidence>
<dbReference type="PROSITE" id="PS51720">
    <property type="entry name" value="G_AIG1"/>
    <property type="match status" value="3"/>
</dbReference>
<keyword evidence="2" id="KW-0547">Nucleotide-binding</keyword>
<keyword evidence="3" id="KW-0342">GTP-binding</keyword>
<evidence type="ECO:0000256" key="3">
    <source>
        <dbReference type="ARBA" id="ARBA00023134"/>
    </source>
</evidence>
<dbReference type="RefSeq" id="XP_017284220.1">
    <property type="nucleotide sequence ID" value="XM_017428731.3"/>
</dbReference>
<dbReference type="SUPFAM" id="SSF52540">
    <property type="entry name" value="P-loop containing nucleoside triphosphate hydrolases"/>
    <property type="match status" value="3"/>
</dbReference>
<dbReference type="STRING" id="37003.ENSKMAP00000006285"/>
<dbReference type="PANTHER" id="PTHR10903">
    <property type="entry name" value="GTPASE, IMAP FAMILY MEMBER-RELATED"/>
    <property type="match status" value="1"/>
</dbReference>
<dbReference type="GO" id="GO:0005525">
    <property type="term" value="F:GTP binding"/>
    <property type="evidence" value="ECO:0007669"/>
    <property type="project" value="UniProtKB-KW"/>
</dbReference>
<dbReference type="Gene3D" id="3.40.50.300">
    <property type="entry name" value="P-loop containing nucleotide triphosphate hydrolases"/>
    <property type="match status" value="3"/>
</dbReference>
<feature type="domain" description="AIG1-type G" evidence="4">
    <location>
        <begin position="484"/>
        <end position="681"/>
    </location>
</feature>
<dbReference type="FunFam" id="3.40.50.300:FF:001809">
    <property type="entry name" value="Si:ch1073-365p7.2"/>
    <property type="match status" value="3"/>
</dbReference>
<dbReference type="Proteomes" id="UP000264800">
    <property type="component" value="Unplaced"/>
</dbReference>
<keyword evidence="6" id="KW-1185">Reference proteome</keyword>
<dbReference type="OrthoDB" id="8431767at2759"/>
<name>A0A3Q2ZT12_KRYMA</name>
<dbReference type="Ensembl" id="ENSKMAT00000006393.1">
    <property type="protein sequence ID" value="ENSKMAP00000006285.1"/>
    <property type="gene ID" value="ENSKMAG00000004774.1"/>
</dbReference>
<dbReference type="Pfam" id="PF04548">
    <property type="entry name" value="AIG1"/>
    <property type="match status" value="3"/>
</dbReference>
<organism evidence="5 6">
    <name type="scientific">Kryptolebias marmoratus</name>
    <name type="common">Mangrove killifish</name>
    <name type="synonym">Rivulus marmoratus</name>
    <dbReference type="NCBI Taxonomy" id="37003"/>
    <lineage>
        <taxon>Eukaryota</taxon>
        <taxon>Metazoa</taxon>
        <taxon>Chordata</taxon>
        <taxon>Craniata</taxon>
        <taxon>Vertebrata</taxon>
        <taxon>Euteleostomi</taxon>
        <taxon>Actinopterygii</taxon>
        <taxon>Neopterygii</taxon>
        <taxon>Teleostei</taxon>
        <taxon>Neoteleostei</taxon>
        <taxon>Acanthomorphata</taxon>
        <taxon>Ovalentaria</taxon>
        <taxon>Atherinomorphae</taxon>
        <taxon>Cyprinodontiformes</taxon>
        <taxon>Rivulidae</taxon>
        <taxon>Kryptolebias</taxon>
    </lineage>
</organism>
<reference evidence="5" key="1">
    <citation type="submission" date="2025-08" db="UniProtKB">
        <authorList>
            <consortium name="Ensembl"/>
        </authorList>
    </citation>
    <scope>IDENTIFICATION</scope>
</reference>
<dbReference type="GeneID" id="108243360"/>
<proteinExistence type="inferred from homology"/>
<comment type="similarity">
    <text evidence="1">Belongs to the TRAFAC class TrmE-Era-EngA-EngB-Septin-like GTPase superfamily. AIG1/Toc34/Toc159-like paraseptin GTPase family. IAN subfamily.</text>
</comment>
<dbReference type="InterPro" id="IPR027417">
    <property type="entry name" value="P-loop_NTPase"/>
</dbReference>
<reference evidence="5" key="2">
    <citation type="submission" date="2025-09" db="UniProtKB">
        <authorList>
            <consortium name="Ensembl"/>
        </authorList>
    </citation>
    <scope>IDENTIFICATION</scope>
</reference>
<dbReference type="InterPro" id="IPR006703">
    <property type="entry name" value="G_AIG1"/>
</dbReference>
<evidence type="ECO:0000313" key="5">
    <source>
        <dbReference type="Ensembl" id="ENSKMAP00000006285.1"/>
    </source>
</evidence>
<evidence type="ECO:0000259" key="4">
    <source>
        <dbReference type="PROSITE" id="PS51720"/>
    </source>
</evidence>